<comment type="similarity">
    <text evidence="2">Belongs to the TMEM151 family.</text>
</comment>
<name>A0A087TM45_STEMI</name>
<dbReference type="Proteomes" id="UP000054359">
    <property type="component" value="Unassembled WGS sequence"/>
</dbReference>
<keyword evidence="3 6" id="KW-0812">Transmembrane</keyword>
<evidence type="ECO:0000256" key="1">
    <source>
        <dbReference type="ARBA" id="ARBA00004141"/>
    </source>
</evidence>
<dbReference type="PANTHER" id="PTHR31893:SF5">
    <property type="entry name" value="TRANSMEMBRANE PROTEIN 151 HOMOLOG"/>
    <property type="match status" value="1"/>
</dbReference>
<evidence type="ECO:0000256" key="5">
    <source>
        <dbReference type="ARBA" id="ARBA00023136"/>
    </source>
</evidence>
<dbReference type="PANTHER" id="PTHR31893">
    <property type="entry name" value="TRANSMEMBRANE PROTEIN 151 HOMOLOG"/>
    <property type="match status" value="1"/>
</dbReference>
<evidence type="ECO:0000256" key="4">
    <source>
        <dbReference type="ARBA" id="ARBA00022989"/>
    </source>
</evidence>
<evidence type="ECO:0000256" key="3">
    <source>
        <dbReference type="ARBA" id="ARBA00022692"/>
    </source>
</evidence>
<keyword evidence="8" id="KW-1185">Reference proteome</keyword>
<proteinExistence type="inferred from homology"/>
<reference evidence="7 8" key="1">
    <citation type="submission" date="2013-11" db="EMBL/GenBank/DDBJ databases">
        <title>Genome sequencing of Stegodyphus mimosarum.</title>
        <authorList>
            <person name="Bechsgaard J."/>
        </authorList>
    </citation>
    <scope>NUCLEOTIDE SEQUENCE [LARGE SCALE GENOMIC DNA]</scope>
</reference>
<keyword evidence="5 6" id="KW-0472">Membrane</keyword>
<keyword evidence="4 6" id="KW-1133">Transmembrane helix</keyword>
<protein>
    <submittedName>
        <fullName evidence="7">Transmembrane protein 151B</fullName>
    </submittedName>
</protein>
<dbReference type="GO" id="GO:0016020">
    <property type="term" value="C:membrane"/>
    <property type="evidence" value="ECO:0007669"/>
    <property type="project" value="UniProtKB-SubCell"/>
</dbReference>
<evidence type="ECO:0000256" key="2">
    <source>
        <dbReference type="ARBA" id="ARBA00009583"/>
    </source>
</evidence>
<feature type="non-terminal residue" evidence="7">
    <location>
        <position position="252"/>
    </location>
</feature>
<comment type="subcellular location">
    <subcellularLocation>
        <location evidence="1">Membrane</location>
        <topology evidence="1">Multi-pass membrane protein</topology>
    </subcellularLocation>
</comment>
<organism evidence="7 8">
    <name type="scientific">Stegodyphus mimosarum</name>
    <name type="common">African social velvet spider</name>
    <dbReference type="NCBI Taxonomy" id="407821"/>
    <lineage>
        <taxon>Eukaryota</taxon>
        <taxon>Metazoa</taxon>
        <taxon>Ecdysozoa</taxon>
        <taxon>Arthropoda</taxon>
        <taxon>Chelicerata</taxon>
        <taxon>Arachnida</taxon>
        <taxon>Araneae</taxon>
        <taxon>Araneomorphae</taxon>
        <taxon>Entelegynae</taxon>
        <taxon>Eresoidea</taxon>
        <taxon>Eresidae</taxon>
        <taxon>Stegodyphus</taxon>
    </lineage>
</organism>
<sequence length="252" mass="28814">MEMREGLDLLGVDFQEYIVTCASKDYLPWYASHAMFWIFSLLLMSWPLRVVIDNKTAYVQYQVTKLFGTSSFLPSTVQGDPISRNSTIDSIEMERAIANRLNLAPSYSEAALIGAGANVSSSMESGLHMETQIRSSSNLRIARNLSVCRSYDRENGPAGRRGIPKSISQPFKTFQDLRRLNINRRYLLSRWSRESPPSYEDAMLFSEPLLSYMTMRRSATDRDLSGFRPLRASFRSFSSLFHWTKRSLETAL</sequence>
<dbReference type="InterPro" id="IPR026767">
    <property type="entry name" value="Tmem151"/>
</dbReference>
<dbReference type="OrthoDB" id="190434at2759"/>
<evidence type="ECO:0000313" key="7">
    <source>
        <dbReference type="EMBL" id="KFM66184.1"/>
    </source>
</evidence>
<gene>
    <name evidence="7" type="ORF">X975_10776</name>
</gene>
<dbReference type="AlphaFoldDB" id="A0A087TM45"/>
<feature type="transmembrane region" description="Helical" evidence="6">
    <location>
        <begin position="34"/>
        <end position="52"/>
    </location>
</feature>
<evidence type="ECO:0000313" key="8">
    <source>
        <dbReference type="Proteomes" id="UP000054359"/>
    </source>
</evidence>
<accession>A0A087TM45</accession>
<evidence type="ECO:0000256" key="6">
    <source>
        <dbReference type="SAM" id="Phobius"/>
    </source>
</evidence>
<dbReference type="EMBL" id="KK115847">
    <property type="protein sequence ID" value="KFM66184.1"/>
    <property type="molecule type" value="Genomic_DNA"/>
</dbReference>
<dbReference type="Pfam" id="PF14857">
    <property type="entry name" value="TMEM151"/>
    <property type="match status" value="1"/>
</dbReference>